<dbReference type="STRING" id="1802280.A3B37_03850"/>
<evidence type="ECO:0000313" key="1">
    <source>
        <dbReference type="EMBL" id="OHA08162.1"/>
    </source>
</evidence>
<dbReference type="EMBL" id="MHQS01000022">
    <property type="protein sequence ID" value="OHA08162.1"/>
    <property type="molecule type" value="Genomic_DNA"/>
</dbReference>
<dbReference type="Proteomes" id="UP000176705">
    <property type="component" value="Unassembled WGS sequence"/>
</dbReference>
<organism evidence="1 2">
    <name type="scientific">Candidatus Sungbacteria bacterium RIFCSPLOWO2_01_FULL_59_16</name>
    <dbReference type="NCBI Taxonomy" id="1802280"/>
    <lineage>
        <taxon>Bacteria</taxon>
        <taxon>Candidatus Sungiibacteriota</taxon>
    </lineage>
</organism>
<reference evidence="1 2" key="1">
    <citation type="journal article" date="2016" name="Nat. Commun.">
        <title>Thousands of microbial genomes shed light on interconnected biogeochemical processes in an aquifer system.</title>
        <authorList>
            <person name="Anantharaman K."/>
            <person name="Brown C.T."/>
            <person name="Hug L.A."/>
            <person name="Sharon I."/>
            <person name="Castelle C.J."/>
            <person name="Probst A.J."/>
            <person name="Thomas B.C."/>
            <person name="Singh A."/>
            <person name="Wilkins M.J."/>
            <person name="Karaoz U."/>
            <person name="Brodie E.L."/>
            <person name="Williams K.H."/>
            <person name="Hubbard S.S."/>
            <person name="Banfield J.F."/>
        </authorList>
    </citation>
    <scope>NUCLEOTIDE SEQUENCE [LARGE SCALE GENOMIC DNA]</scope>
</reference>
<sequence>MRALIGFFLIGIAAVGWIFFFQPEFVSVRSLSQDIESVRVLRDEIEGLIAKRDELYTEYQAIPSEEVSRLMAVAPDDLETPDMIVAIESLANQNGVTLKQIEFSSPAAGGMGADSSAFIAVPVSFSIDGTYDNFLSFVKSVERNVRLVDVTDFAFGDLSSPQRMSFSVRGKTYYRR</sequence>
<evidence type="ECO:0000313" key="2">
    <source>
        <dbReference type="Proteomes" id="UP000176705"/>
    </source>
</evidence>
<gene>
    <name evidence="1" type="ORF">A3B37_03850</name>
</gene>
<dbReference type="GO" id="GO:0043683">
    <property type="term" value="P:type IV pilus assembly"/>
    <property type="evidence" value="ECO:0007669"/>
    <property type="project" value="InterPro"/>
</dbReference>
<protein>
    <recommendedName>
        <fullName evidence="3">Pilus assembly protein PilO</fullName>
    </recommendedName>
</protein>
<dbReference type="Pfam" id="PF04350">
    <property type="entry name" value="PilO"/>
    <property type="match status" value="1"/>
</dbReference>
<name>A0A1G2LBJ2_9BACT</name>
<dbReference type="Gene3D" id="3.30.70.60">
    <property type="match status" value="1"/>
</dbReference>
<accession>A0A1G2LBJ2</accession>
<dbReference type="GO" id="GO:0043107">
    <property type="term" value="P:type IV pilus-dependent motility"/>
    <property type="evidence" value="ECO:0007669"/>
    <property type="project" value="InterPro"/>
</dbReference>
<dbReference type="InterPro" id="IPR014717">
    <property type="entry name" value="Transl_elong_EF1B/ribsomal_bS6"/>
</dbReference>
<proteinExistence type="predicted"/>
<comment type="caution">
    <text evidence="1">The sequence shown here is derived from an EMBL/GenBank/DDBJ whole genome shotgun (WGS) entry which is preliminary data.</text>
</comment>
<dbReference type="AlphaFoldDB" id="A0A1G2LBJ2"/>
<evidence type="ECO:0008006" key="3">
    <source>
        <dbReference type="Google" id="ProtNLM"/>
    </source>
</evidence>
<dbReference type="InterPro" id="IPR007445">
    <property type="entry name" value="PilO"/>
</dbReference>